<dbReference type="InterPro" id="IPR002737">
    <property type="entry name" value="MEMO1_fam"/>
</dbReference>
<dbReference type="NCBIfam" id="TIGR04335">
    <property type="entry name" value="AmmeMemoSam_A"/>
    <property type="match status" value="1"/>
</dbReference>
<name>A0A6I6ITZ4_9RHOB</name>
<dbReference type="PROSITE" id="PS51112">
    <property type="entry name" value="AMMECR1"/>
    <property type="match status" value="1"/>
</dbReference>
<dbReference type="AlphaFoldDB" id="A0A6I6ITZ4"/>
<dbReference type="Gene3D" id="3.30.700.20">
    <property type="entry name" value="Hypothetical protein ph0010, domain 1"/>
    <property type="match status" value="1"/>
</dbReference>
<dbReference type="Pfam" id="PF01875">
    <property type="entry name" value="Memo"/>
    <property type="match status" value="1"/>
</dbReference>
<dbReference type="NCBIfam" id="TIGR00296">
    <property type="entry name" value="TIGR00296 family protein"/>
    <property type="match status" value="1"/>
</dbReference>
<dbReference type="Gene3D" id="3.40.830.10">
    <property type="entry name" value="LigB-like"/>
    <property type="match status" value="1"/>
</dbReference>
<dbReference type="InterPro" id="IPR027485">
    <property type="entry name" value="AMMECR1_N"/>
</dbReference>
<dbReference type="InterPro" id="IPR036071">
    <property type="entry name" value="AMMECR1_dom_sf"/>
</dbReference>
<keyword evidence="4" id="KW-1185">Reference proteome</keyword>
<dbReference type="EMBL" id="CP034348">
    <property type="protein sequence ID" value="QGX99662.1"/>
    <property type="molecule type" value="Genomic_DNA"/>
</dbReference>
<evidence type="ECO:0000313" key="3">
    <source>
        <dbReference type="EMBL" id="QGX99662.1"/>
    </source>
</evidence>
<comment type="similarity">
    <text evidence="1">Belongs to the MEMO1 family.</text>
</comment>
<evidence type="ECO:0000259" key="2">
    <source>
        <dbReference type="PROSITE" id="PS51112"/>
    </source>
</evidence>
<dbReference type="Gene3D" id="3.30.1490.150">
    <property type="entry name" value="Hypothetical protein ph0010, domain 2"/>
    <property type="match status" value="1"/>
</dbReference>
<dbReference type="PANTHER" id="PTHR11060">
    <property type="entry name" value="PROTEIN MEMO1"/>
    <property type="match status" value="1"/>
</dbReference>
<dbReference type="InterPro" id="IPR002733">
    <property type="entry name" value="AMMECR1_domain"/>
</dbReference>
<gene>
    <name evidence="3" type="primary">amrB</name>
    <name evidence="3" type="ORF">EI983_15865</name>
</gene>
<dbReference type="PANTHER" id="PTHR11060:SF0">
    <property type="entry name" value="PROTEIN MEMO1"/>
    <property type="match status" value="1"/>
</dbReference>
<dbReference type="InterPro" id="IPR023473">
    <property type="entry name" value="AMMECR1"/>
</dbReference>
<dbReference type="OrthoDB" id="9782820at2"/>
<dbReference type="SUPFAM" id="SSF143447">
    <property type="entry name" value="AMMECR1-like"/>
    <property type="match status" value="1"/>
</dbReference>
<reference evidence="4" key="1">
    <citation type="submission" date="2018-12" db="EMBL/GenBank/DDBJ databases">
        <title>Complete genome sequence of Roseovarius sp. MME-070.</title>
        <authorList>
            <person name="Nam Y.-D."/>
            <person name="Kang J."/>
            <person name="Chung W.-H."/>
            <person name="Park Y.S."/>
        </authorList>
    </citation>
    <scope>NUCLEOTIDE SEQUENCE [LARGE SCALE GENOMIC DNA]</scope>
    <source>
        <strain evidence="4">MME-070</strain>
    </source>
</reference>
<accession>A0A6I6ITZ4</accession>
<dbReference type="InterPro" id="IPR027623">
    <property type="entry name" value="AmmeMemoSam_A"/>
</dbReference>
<evidence type="ECO:0000256" key="1">
    <source>
        <dbReference type="ARBA" id="ARBA00006315"/>
    </source>
</evidence>
<dbReference type="Pfam" id="PF01871">
    <property type="entry name" value="AMMECR1"/>
    <property type="match status" value="1"/>
</dbReference>
<protein>
    <submittedName>
        <fullName evidence="3">AmmeMemoRadiSam system protein B</fullName>
    </submittedName>
</protein>
<dbReference type="RefSeq" id="WP_157708343.1">
    <property type="nucleotide sequence ID" value="NZ_CP034348.1"/>
</dbReference>
<feature type="domain" description="AMMECR1" evidence="2">
    <location>
        <begin position="277"/>
        <end position="461"/>
    </location>
</feature>
<evidence type="ECO:0000313" key="4">
    <source>
        <dbReference type="Proteomes" id="UP000428330"/>
    </source>
</evidence>
<dbReference type="NCBIfam" id="TIGR04336">
    <property type="entry name" value="AmmeMemoSam_B"/>
    <property type="match status" value="1"/>
</dbReference>
<sequence>MTPPVKETPRSAVMAGRFFPAEPARLAQAVEDALPTLPLAGTAAPCAVISPHAGYRFSGHLAGAALAATASASPRSAVILSPSHRHGFAGLALPSASGYRMPGFDIKIDAAARAALVDAKLAHVEDAAHDQEHGIETQLPFLHHLHPDTEIIPVVIGRATADDVARLVDYLATRSEKPPLFVLSSDLSHFLTLDKARAHDAEAAKLIETGQSHKLTPAHACGSRAIKGFLASRFGQGMRLQRLGMANSHRATGDSSRTVGYGAWGLYDSTAEILAPPLRSAMLTAARQALRSYLAKGRMPEVRVASFAAELQTHAAAFVSLQSAGRLRGCIGSLAAHRPLIADVVENAIKAASQDPRFAPLTAEELDGVTLKIAVLSPARAMRFSSQDDLETQLTPGRDGLILTDGRHRGTFLPMVWDSLETPRAFVDGLKLKAGLPREHWSDTVQVHRFCAESFSEPDGV</sequence>
<dbReference type="CDD" id="cd07361">
    <property type="entry name" value="MEMO_like"/>
    <property type="match status" value="1"/>
</dbReference>
<proteinExistence type="inferred from homology"/>
<dbReference type="KEGG" id="rom:EI983_15865"/>
<dbReference type="Proteomes" id="UP000428330">
    <property type="component" value="Chromosome"/>
</dbReference>
<organism evidence="3 4">
    <name type="scientific">Roseovarius faecimaris</name>
    <dbReference type="NCBI Taxonomy" id="2494550"/>
    <lineage>
        <taxon>Bacteria</taxon>
        <taxon>Pseudomonadati</taxon>
        <taxon>Pseudomonadota</taxon>
        <taxon>Alphaproteobacteria</taxon>
        <taxon>Rhodobacterales</taxon>
        <taxon>Roseobacteraceae</taxon>
        <taxon>Roseovarius</taxon>
    </lineage>
</organism>